<keyword evidence="2" id="KW-0378">Hydrolase</keyword>
<dbReference type="Proteomes" id="UP000008635">
    <property type="component" value="Chromosome"/>
</dbReference>
<proteinExistence type="predicted"/>
<dbReference type="PANTHER" id="PTHR43194">
    <property type="entry name" value="HYDROLASE ALPHA/BETA FOLD FAMILY"/>
    <property type="match status" value="1"/>
</dbReference>
<dbReference type="HOGENOM" id="CLU_020336_50_2_0"/>
<dbReference type="RefSeq" id="WP_013557025.1">
    <property type="nucleotide sequence ID" value="NC_014958.1"/>
</dbReference>
<dbReference type="GO" id="GO:0016787">
    <property type="term" value="F:hydrolase activity"/>
    <property type="evidence" value="ECO:0007669"/>
    <property type="project" value="UniProtKB-KW"/>
</dbReference>
<dbReference type="Gene3D" id="3.40.50.1820">
    <property type="entry name" value="alpha/beta hydrolase"/>
    <property type="match status" value="1"/>
</dbReference>
<keyword evidence="3" id="KW-1185">Reference proteome</keyword>
<dbReference type="InterPro" id="IPR029058">
    <property type="entry name" value="AB_hydrolase_fold"/>
</dbReference>
<organism evidence="2 3">
    <name type="scientific">Deinococcus maricopensis (strain DSM 21211 / LMG 22137 / NRRL B-23946 / LB-34)</name>
    <dbReference type="NCBI Taxonomy" id="709986"/>
    <lineage>
        <taxon>Bacteria</taxon>
        <taxon>Thermotogati</taxon>
        <taxon>Deinococcota</taxon>
        <taxon>Deinococci</taxon>
        <taxon>Deinococcales</taxon>
        <taxon>Deinococcaceae</taxon>
        <taxon>Deinococcus</taxon>
    </lineage>
</organism>
<protein>
    <submittedName>
        <fullName evidence="2">Alpha/beta hydrolase fold protein</fullName>
    </submittedName>
</protein>
<dbReference type="PANTHER" id="PTHR43194:SF5">
    <property type="entry name" value="PIMELOYL-[ACYL-CARRIER PROTEIN] METHYL ESTER ESTERASE"/>
    <property type="match status" value="1"/>
</dbReference>
<evidence type="ECO:0000313" key="3">
    <source>
        <dbReference type="Proteomes" id="UP000008635"/>
    </source>
</evidence>
<dbReference type="Pfam" id="PF12697">
    <property type="entry name" value="Abhydrolase_6"/>
    <property type="match status" value="1"/>
</dbReference>
<dbReference type="eggNOG" id="COG2267">
    <property type="taxonomic scope" value="Bacteria"/>
</dbReference>
<evidence type="ECO:0000313" key="2">
    <source>
        <dbReference type="EMBL" id="ADV67520.1"/>
    </source>
</evidence>
<reference evidence="3" key="2">
    <citation type="submission" date="2011-01" db="EMBL/GenBank/DDBJ databases">
        <title>The complete genome of Deinococcus maricopensis DSM 21211.</title>
        <authorList>
            <consortium name="US DOE Joint Genome Institute (JGI-PGF)"/>
            <person name="Lucas S."/>
            <person name="Copeland A."/>
            <person name="Lapidus A."/>
            <person name="Goodwin L."/>
            <person name="Pitluck S."/>
            <person name="Kyrpides N."/>
            <person name="Mavromatis K."/>
            <person name="Pagani I."/>
            <person name="Ivanova N."/>
            <person name="Ovchinnikova G."/>
            <person name="Zeytun A."/>
            <person name="Detter J.C."/>
            <person name="Han C."/>
            <person name="Land M."/>
            <person name="Hauser L."/>
            <person name="Markowitz V."/>
            <person name="Cheng J.-F."/>
            <person name="Hugenholtz P."/>
            <person name="Woyke T."/>
            <person name="Wu D."/>
            <person name="Pukall R."/>
            <person name="Gehrich-Schroeter G."/>
            <person name="Brambilla E."/>
            <person name="Klenk H.-P."/>
            <person name="Eisen J.A."/>
        </authorList>
    </citation>
    <scope>NUCLEOTIDE SEQUENCE [LARGE SCALE GENOMIC DNA]</scope>
    <source>
        <strain evidence="3">DSM 21211 / LMG 22137 / NRRL B-23946 / LB-34</strain>
    </source>
</reference>
<gene>
    <name evidence="2" type="ordered locus">Deima_1874</name>
</gene>
<sequence>MTTPQRRTFTRVHGTLTHDATCGDGGNADTVVIVPGLGCASWMYRRLAGCLAEHVRVVRYDPPGHGLSRGRGRPRPLDRAPLYPHGIEDLTDHLATWMTGRGLQGATVLGHSLGGEVAIDLAARWPDLPARLVLLAPTGIPENPSVRVQALRFLQDLPLERPALWPRAAGAYVRAGLRRIYALARDQKAHMTGPLIPRVQCPVLILKGERDPVIRPWTIETLCELLPHAHAHVIPGGSHAIMDSRADEVAALTVAFMRDHPH</sequence>
<dbReference type="InterPro" id="IPR050228">
    <property type="entry name" value="Carboxylesterase_BioH"/>
</dbReference>
<reference evidence="2 3" key="1">
    <citation type="journal article" date="2011" name="Stand. Genomic Sci.">
        <title>Complete genome sequence of Deinococcus maricopensis type strain (LB-34).</title>
        <authorList>
            <person name="Pukall R."/>
            <person name="Zeytun A."/>
            <person name="Lucas S."/>
            <person name="Lapidus A."/>
            <person name="Hammon N."/>
            <person name="Deshpande S."/>
            <person name="Nolan M."/>
            <person name="Cheng J.F."/>
            <person name="Pitluck S."/>
            <person name="Liolios K."/>
            <person name="Pagani I."/>
            <person name="Mikhailova N."/>
            <person name="Ivanova N."/>
            <person name="Mavromatis K."/>
            <person name="Pati A."/>
            <person name="Tapia R."/>
            <person name="Han C."/>
            <person name="Goodwin L."/>
            <person name="Chen A."/>
            <person name="Palaniappan K."/>
            <person name="Land M."/>
            <person name="Hauser L."/>
            <person name="Chang Y.J."/>
            <person name="Jeffries C.D."/>
            <person name="Brambilla E.M."/>
            <person name="Rohde M."/>
            <person name="Goker M."/>
            <person name="Detter J.C."/>
            <person name="Woyke T."/>
            <person name="Bristow J."/>
            <person name="Eisen J.A."/>
            <person name="Markowitz V."/>
            <person name="Hugenholtz P."/>
            <person name="Kyrpides N.C."/>
            <person name="Klenk H.P."/>
        </authorList>
    </citation>
    <scope>NUCLEOTIDE SEQUENCE [LARGE SCALE GENOMIC DNA]</scope>
    <source>
        <strain evidence="3">DSM 21211 / LMG 22137 / NRRL B-23946 / LB-34</strain>
    </source>
</reference>
<dbReference type="OrthoDB" id="9769541at2"/>
<dbReference type="EMBL" id="CP002454">
    <property type="protein sequence ID" value="ADV67520.1"/>
    <property type="molecule type" value="Genomic_DNA"/>
</dbReference>
<dbReference type="AlphaFoldDB" id="E8U8Y1"/>
<dbReference type="STRING" id="709986.Deima_1874"/>
<dbReference type="SUPFAM" id="SSF53474">
    <property type="entry name" value="alpha/beta-Hydrolases"/>
    <property type="match status" value="1"/>
</dbReference>
<evidence type="ECO:0000259" key="1">
    <source>
        <dbReference type="Pfam" id="PF12697"/>
    </source>
</evidence>
<dbReference type="PRINTS" id="PR00111">
    <property type="entry name" value="ABHYDROLASE"/>
</dbReference>
<dbReference type="KEGG" id="dmr:Deima_1874"/>
<accession>E8U8Y1</accession>
<feature type="domain" description="AB hydrolase-1" evidence="1">
    <location>
        <begin position="31"/>
        <end position="251"/>
    </location>
</feature>
<name>E8U8Y1_DEIML</name>
<dbReference type="InterPro" id="IPR000073">
    <property type="entry name" value="AB_hydrolase_1"/>
</dbReference>